<dbReference type="Proteomes" id="UP000778578">
    <property type="component" value="Unassembled WGS sequence"/>
</dbReference>
<feature type="chain" id="PRO_5046938136" evidence="2">
    <location>
        <begin position="32"/>
        <end position="238"/>
    </location>
</feature>
<gene>
    <name evidence="3" type="ORF">K7862_11215</name>
</gene>
<name>A0ABS7Q4W3_9ACTN</name>
<accession>A0ABS7Q4W3</accession>
<proteinExistence type="predicted"/>
<evidence type="ECO:0000256" key="2">
    <source>
        <dbReference type="SAM" id="SignalP"/>
    </source>
</evidence>
<feature type="signal peptide" evidence="2">
    <location>
        <begin position="1"/>
        <end position="31"/>
    </location>
</feature>
<reference evidence="3 4" key="1">
    <citation type="submission" date="2021-08" db="EMBL/GenBank/DDBJ databases">
        <title>WGS of actinomycetes from Thailand.</title>
        <authorList>
            <person name="Thawai C."/>
        </authorList>
    </citation>
    <scope>NUCLEOTIDE SEQUENCE [LARGE SCALE GENOMIC DNA]</scope>
    <source>
        <strain evidence="3 4">PLK6-54</strain>
    </source>
</reference>
<feature type="region of interest" description="Disordered" evidence="1">
    <location>
        <begin position="33"/>
        <end position="62"/>
    </location>
</feature>
<evidence type="ECO:0000313" key="4">
    <source>
        <dbReference type="Proteomes" id="UP000778578"/>
    </source>
</evidence>
<evidence type="ECO:0000313" key="3">
    <source>
        <dbReference type="EMBL" id="MBY8878196.1"/>
    </source>
</evidence>
<dbReference type="PROSITE" id="PS51257">
    <property type="entry name" value="PROKAR_LIPOPROTEIN"/>
    <property type="match status" value="1"/>
</dbReference>
<dbReference type="EMBL" id="JAINZZ010000009">
    <property type="protein sequence ID" value="MBY8878196.1"/>
    <property type="molecule type" value="Genomic_DNA"/>
</dbReference>
<sequence>MERRRRTAPRLAGLLVCAAVPALLVSGCSSGSGSGSDSAGTSPSGSAGSSGASGTTSPTVAPGKYRTLPSACAALTKSTVSALVPKAKSTGGSAAKSSAAQSRGGCSWTGNGSDGYQYRWLSVTLQRFDSDPQLGTGDDQAKKRYSDQVSTLGAVKGFTEAPAAGVGDQATSVAGQATVAHILSQNDTVVARTGNVVVIVEYNGAGLEGKKNPGASTVNSGALRAVKEAVAAVAAANA</sequence>
<keyword evidence="2" id="KW-0732">Signal</keyword>
<comment type="caution">
    <text evidence="3">The sequence shown here is derived from an EMBL/GenBank/DDBJ whole genome shotgun (WGS) entry which is preliminary data.</text>
</comment>
<feature type="compositionally biased region" description="Low complexity" evidence="1">
    <location>
        <begin position="33"/>
        <end position="57"/>
    </location>
</feature>
<dbReference type="RefSeq" id="WP_222962330.1">
    <property type="nucleotide sequence ID" value="NZ_JAINZZ010000009.1"/>
</dbReference>
<organism evidence="3 4">
    <name type="scientific">Actinacidiphila acidipaludis</name>
    <dbReference type="NCBI Taxonomy" id="2873382"/>
    <lineage>
        <taxon>Bacteria</taxon>
        <taxon>Bacillati</taxon>
        <taxon>Actinomycetota</taxon>
        <taxon>Actinomycetes</taxon>
        <taxon>Kitasatosporales</taxon>
        <taxon>Streptomycetaceae</taxon>
        <taxon>Actinacidiphila</taxon>
    </lineage>
</organism>
<evidence type="ECO:0000256" key="1">
    <source>
        <dbReference type="SAM" id="MobiDB-lite"/>
    </source>
</evidence>
<keyword evidence="4" id="KW-1185">Reference proteome</keyword>
<protein>
    <submittedName>
        <fullName evidence="3">DUF3558 domain-containing protein</fullName>
    </submittedName>
</protein>